<keyword evidence="2" id="KW-1185">Reference proteome</keyword>
<evidence type="ECO:0000313" key="1">
    <source>
        <dbReference type="EMBL" id="KAI3803925.1"/>
    </source>
</evidence>
<name>A0ACB9I7G2_9ASTR</name>
<dbReference type="Proteomes" id="UP001056120">
    <property type="component" value="Linkage Group LG10"/>
</dbReference>
<dbReference type="EMBL" id="CM042027">
    <property type="protein sequence ID" value="KAI3803925.1"/>
    <property type="molecule type" value="Genomic_DNA"/>
</dbReference>
<protein>
    <submittedName>
        <fullName evidence="1">Uncharacterized protein</fullName>
    </submittedName>
</protein>
<evidence type="ECO:0000313" key="2">
    <source>
        <dbReference type="Proteomes" id="UP001056120"/>
    </source>
</evidence>
<proteinExistence type="predicted"/>
<sequence>MSAIEVQKSKIKIQTISSQTLMTTTVQTPNSSVQSSSPMEDDSFCFTPCRRDANCTCKICQASINATLDLLPISAQRSSLIKISYSKPSPPETPIFFNPCTVSTPTSSLTVSPLVNSTVRTDLPVKLQRKKTEFGYGLMMMKSALLLLCLSVVGKLGFSIVTSGGMKTKLSPEIVRNLSEKSLGFQDVKERLGFLNNELQILLGATEASSTIPNWEIVQDGLILRSRCQLYKSAIEEVSIWGWPLQTSGLLTTDFASRSFTILSGRVTEWSNGELSGLIRTANTSWEQEKWSASVWHLDENTWILEYKRSFVFDNTKPFASAMDFLKFKMMRSFDWKKQLWKFSNANYLAPT</sequence>
<gene>
    <name evidence="1" type="ORF">L1987_32091</name>
</gene>
<reference evidence="1 2" key="2">
    <citation type="journal article" date="2022" name="Mol. Ecol. Resour.">
        <title>The genomes of chicory, endive, great burdock and yacon provide insights into Asteraceae paleo-polyploidization history and plant inulin production.</title>
        <authorList>
            <person name="Fan W."/>
            <person name="Wang S."/>
            <person name="Wang H."/>
            <person name="Wang A."/>
            <person name="Jiang F."/>
            <person name="Liu H."/>
            <person name="Zhao H."/>
            <person name="Xu D."/>
            <person name="Zhang Y."/>
        </authorList>
    </citation>
    <scope>NUCLEOTIDE SEQUENCE [LARGE SCALE GENOMIC DNA]</scope>
    <source>
        <strain evidence="2">cv. Yunnan</strain>
        <tissue evidence="1">Leaves</tissue>
    </source>
</reference>
<comment type="caution">
    <text evidence="1">The sequence shown here is derived from an EMBL/GenBank/DDBJ whole genome shotgun (WGS) entry which is preliminary data.</text>
</comment>
<reference evidence="2" key="1">
    <citation type="journal article" date="2022" name="Mol. Ecol. Resour.">
        <title>The genomes of chicory, endive, great burdock and yacon provide insights into Asteraceae palaeo-polyploidization history and plant inulin production.</title>
        <authorList>
            <person name="Fan W."/>
            <person name="Wang S."/>
            <person name="Wang H."/>
            <person name="Wang A."/>
            <person name="Jiang F."/>
            <person name="Liu H."/>
            <person name="Zhao H."/>
            <person name="Xu D."/>
            <person name="Zhang Y."/>
        </authorList>
    </citation>
    <scope>NUCLEOTIDE SEQUENCE [LARGE SCALE GENOMIC DNA]</scope>
    <source>
        <strain evidence="2">cv. Yunnan</strain>
    </source>
</reference>
<accession>A0ACB9I7G2</accession>
<organism evidence="1 2">
    <name type="scientific">Smallanthus sonchifolius</name>
    <dbReference type="NCBI Taxonomy" id="185202"/>
    <lineage>
        <taxon>Eukaryota</taxon>
        <taxon>Viridiplantae</taxon>
        <taxon>Streptophyta</taxon>
        <taxon>Embryophyta</taxon>
        <taxon>Tracheophyta</taxon>
        <taxon>Spermatophyta</taxon>
        <taxon>Magnoliopsida</taxon>
        <taxon>eudicotyledons</taxon>
        <taxon>Gunneridae</taxon>
        <taxon>Pentapetalae</taxon>
        <taxon>asterids</taxon>
        <taxon>campanulids</taxon>
        <taxon>Asterales</taxon>
        <taxon>Asteraceae</taxon>
        <taxon>Asteroideae</taxon>
        <taxon>Heliantheae alliance</taxon>
        <taxon>Millerieae</taxon>
        <taxon>Smallanthus</taxon>
    </lineage>
</organism>